<name>A0A521C1U4_9RHOB</name>
<evidence type="ECO:0000313" key="1">
    <source>
        <dbReference type="EMBL" id="SMO53358.1"/>
    </source>
</evidence>
<dbReference type="GO" id="GO:0004252">
    <property type="term" value="F:serine-type endopeptidase activity"/>
    <property type="evidence" value="ECO:0007669"/>
    <property type="project" value="InterPro"/>
</dbReference>
<dbReference type="EMBL" id="FXTK01000003">
    <property type="protein sequence ID" value="SMO53358.1"/>
    <property type="molecule type" value="Genomic_DNA"/>
</dbReference>
<sequence length="596" mass="63376">MIMNATIAEYSDLLEALLPAYDKLSLFPPSAAGGGEGIIRSDVFLQGDALPEDEVAIVAVIDHVVPFAHHLLTAADGHSRVASIWLQDGVADLSPRPDIAFGLELRGSEIDLLRQGGNGHPRSEEEIYRAIGLMEPGRRDARWMMRASSHGAAVACTAAGFLPDDRAGRAHPLIAVGLPDWALADTSGAVMPLLLQASVVFIISRARMLAAEINADRAQRGKPPVRPPIVVNISLGITAGPRDGTSLIERMHDVISAQPPSDLGQVHFVLASGNTRQRRQNAVLKAGADAPGEIGWNLPPDDRTISELQIWAPVLPAGAPAIRLRLTLPGAASAPARSIETAFDDPVGAGAQIAMILDDQERELARLVLQAFARGDRLRQCLTMIVPPTASDKPGPVLSPPGTWQIELLPGGPSPCDVVVQRDDRLFGFPRAGRQSWLVDPTYVERDAHGHWQAADPADPSAIRRNGTANAYAWGERQLRVGAHYRIGPWHADDGPTRRLSSYAGLLANGDCGDLTAAGDRCVALPGVPAPGLRGRATQIVSGTSIAAPRITRWLAARMAGSTPPMTRSQIVTAAKNGPGNPAGVPFVDIPMPWDR</sequence>
<keyword evidence="2" id="KW-1185">Reference proteome</keyword>
<dbReference type="InterPro" id="IPR036852">
    <property type="entry name" value="Peptidase_S8/S53_dom_sf"/>
</dbReference>
<dbReference type="Proteomes" id="UP000319014">
    <property type="component" value="Unassembled WGS sequence"/>
</dbReference>
<gene>
    <name evidence="1" type="ORF">SAMN06265221_103346</name>
</gene>
<dbReference type="SUPFAM" id="SSF52743">
    <property type="entry name" value="Subtilisin-like"/>
    <property type="match status" value="1"/>
</dbReference>
<dbReference type="Gene3D" id="2.60.120.1290">
    <property type="match status" value="1"/>
</dbReference>
<evidence type="ECO:0008006" key="3">
    <source>
        <dbReference type="Google" id="ProtNLM"/>
    </source>
</evidence>
<accession>A0A521C1U4</accession>
<dbReference type="GO" id="GO:0006508">
    <property type="term" value="P:proteolysis"/>
    <property type="evidence" value="ECO:0007669"/>
    <property type="project" value="InterPro"/>
</dbReference>
<dbReference type="RefSeq" id="WP_142662190.1">
    <property type="nucleotide sequence ID" value="NZ_FXTK01000003.1"/>
</dbReference>
<evidence type="ECO:0000313" key="2">
    <source>
        <dbReference type="Proteomes" id="UP000319014"/>
    </source>
</evidence>
<dbReference type="OrthoDB" id="8010691at2"/>
<protein>
    <recommendedName>
        <fullName evidence="3">Subtilase family protein</fullName>
    </recommendedName>
</protein>
<organism evidence="1 2">
    <name type="scientific">Paracoccus laeviglucosivorans</name>
    <dbReference type="NCBI Taxonomy" id="1197861"/>
    <lineage>
        <taxon>Bacteria</taxon>
        <taxon>Pseudomonadati</taxon>
        <taxon>Pseudomonadota</taxon>
        <taxon>Alphaproteobacteria</taxon>
        <taxon>Rhodobacterales</taxon>
        <taxon>Paracoccaceae</taxon>
        <taxon>Paracoccus</taxon>
    </lineage>
</organism>
<reference evidence="1 2" key="1">
    <citation type="submission" date="2017-05" db="EMBL/GenBank/DDBJ databases">
        <authorList>
            <person name="Varghese N."/>
            <person name="Submissions S."/>
        </authorList>
    </citation>
    <scope>NUCLEOTIDE SEQUENCE [LARGE SCALE GENOMIC DNA]</scope>
    <source>
        <strain evidence="1 2">DSM 100094</strain>
    </source>
</reference>
<proteinExistence type="predicted"/>
<dbReference type="Gene3D" id="3.40.50.200">
    <property type="entry name" value="Peptidase S8/S53 domain"/>
    <property type="match status" value="1"/>
</dbReference>
<dbReference type="AlphaFoldDB" id="A0A521C1U4"/>